<dbReference type="SUPFAM" id="SSF46689">
    <property type="entry name" value="Homeodomain-like"/>
    <property type="match status" value="1"/>
</dbReference>
<dbReference type="Proteomes" id="UP000518188">
    <property type="component" value="Unassembled WGS sequence"/>
</dbReference>
<evidence type="ECO:0000313" key="2">
    <source>
        <dbReference type="EMBL" id="NKZ10909.1"/>
    </source>
</evidence>
<dbReference type="GO" id="GO:0003677">
    <property type="term" value="F:DNA binding"/>
    <property type="evidence" value="ECO:0007669"/>
    <property type="project" value="InterPro"/>
</dbReference>
<name>A0A7X6MMI5_9MYCO</name>
<dbReference type="EMBL" id="JAAXPJ010000002">
    <property type="protein sequence ID" value="NKZ10909.1"/>
    <property type="molecule type" value="Genomic_DNA"/>
</dbReference>
<dbReference type="Pfam" id="PF13810">
    <property type="entry name" value="DUF4185"/>
    <property type="match status" value="1"/>
</dbReference>
<dbReference type="AlphaFoldDB" id="A0A7X6MMI5"/>
<dbReference type="GO" id="GO:0004803">
    <property type="term" value="F:transposase activity"/>
    <property type="evidence" value="ECO:0007669"/>
    <property type="project" value="InterPro"/>
</dbReference>
<dbReference type="Pfam" id="PF01527">
    <property type="entry name" value="HTH_Tnp_1"/>
    <property type="match status" value="1"/>
</dbReference>
<dbReference type="GO" id="GO:0006313">
    <property type="term" value="P:DNA transposition"/>
    <property type="evidence" value="ECO:0007669"/>
    <property type="project" value="InterPro"/>
</dbReference>
<dbReference type="Gene3D" id="1.10.10.10">
    <property type="entry name" value="Winged helix-like DNA-binding domain superfamily/Winged helix DNA-binding domain"/>
    <property type="match status" value="1"/>
</dbReference>
<organism evidence="2 3">
    <name type="scientific">Mycolicibacterium septicum DSM 44393</name>
    <dbReference type="NCBI Taxonomy" id="1341646"/>
    <lineage>
        <taxon>Bacteria</taxon>
        <taxon>Bacillati</taxon>
        <taxon>Actinomycetota</taxon>
        <taxon>Actinomycetes</taxon>
        <taxon>Mycobacteriales</taxon>
        <taxon>Mycobacteriaceae</taxon>
        <taxon>Mycolicibacterium</taxon>
    </lineage>
</organism>
<protein>
    <submittedName>
        <fullName evidence="2">DUF4185 domain-containing protein</fullName>
    </submittedName>
</protein>
<comment type="caution">
    <text evidence="2">The sequence shown here is derived from an EMBL/GenBank/DDBJ whole genome shotgun (WGS) entry which is preliminary data.</text>
</comment>
<evidence type="ECO:0000259" key="1">
    <source>
        <dbReference type="Pfam" id="PF13810"/>
    </source>
</evidence>
<dbReference type="InterPro" id="IPR002514">
    <property type="entry name" value="Transposase_8"/>
</dbReference>
<accession>A0A7X6MMI5</accession>
<dbReference type="RefSeq" id="WP_110917890.1">
    <property type="nucleotide sequence ID" value="NZ_HG322951.1"/>
</dbReference>
<dbReference type="InterPro" id="IPR036388">
    <property type="entry name" value="WH-like_DNA-bd_sf"/>
</dbReference>
<reference evidence="2 3" key="1">
    <citation type="submission" date="2020-04" db="EMBL/GenBank/DDBJ databases">
        <title>MicrobeNet Type strains.</title>
        <authorList>
            <person name="Nicholson A.C."/>
        </authorList>
    </citation>
    <scope>NUCLEOTIDE SEQUENCE [LARGE SCALE GENOMIC DNA]</scope>
    <source>
        <strain evidence="2 3">ATCC 700731</strain>
    </source>
</reference>
<gene>
    <name evidence="2" type="ORF">HGA11_07965</name>
</gene>
<evidence type="ECO:0000313" key="3">
    <source>
        <dbReference type="Proteomes" id="UP000518188"/>
    </source>
</evidence>
<dbReference type="InterPro" id="IPR025442">
    <property type="entry name" value="DUF4185"/>
</dbReference>
<proteinExistence type="predicted"/>
<sequence>MSVTKEDVDRMGGRYSVEVRRKAMHRMNSGEAVAAIAEDTGISRSTLSRWKNATNGRRSHAQLAAAPAQPPARRGAKLADVTGVGITDRWGVTATDLGASVLAPNGTLVSVFGDTFSGVHVGEGLWRAPVVLIGSGDAQHPIRYEDAGGSDPNFAQQLWFYIHDDPSTGWSHGGISTVLPSDLLRVDDTLYLHAIVNRGFPNVIWTEIWSSTDNGITWHHMGEKAKFAADLHHGQAQCWSWDYEPDDGWVYVVSTGFQRDKGIILRRVRPDGIGDNTRYVGWGWDGQRWGWGNEPTPITPADEHWGELTLRRLAPGKWVLGGFLASQYALGYRVIASPTANLHQTPIQTPVVGTTWEQEDHADGAVAQLYGGYVLPGAQLDVVGGTGLVVSQWNTDTGYPYRVMQFRVTLADTTAVVHNPADPRNM</sequence>
<dbReference type="InterPro" id="IPR009057">
    <property type="entry name" value="Homeodomain-like_sf"/>
</dbReference>
<feature type="domain" description="DUF4185" evidence="1">
    <location>
        <begin position="87"/>
        <end position="407"/>
    </location>
</feature>